<dbReference type="GO" id="GO:0015979">
    <property type="term" value="P:photosynthesis"/>
    <property type="evidence" value="ECO:0007669"/>
    <property type="project" value="UniProtKB-KW"/>
</dbReference>
<evidence type="ECO:0000256" key="2">
    <source>
        <dbReference type="ARBA" id="ARBA00008182"/>
    </source>
</evidence>
<keyword evidence="4 14" id="KW-0602">Photosynthesis</keyword>
<keyword evidence="5" id="KW-0042">Antenna complex</keyword>
<dbReference type="InterPro" id="IPR038719">
    <property type="entry name" value="Phycobilisome_asu/bsu_sf"/>
</dbReference>
<evidence type="ECO:0000256" key="1">
    <source>
        <dbReference type="ARBA" id="ARBA00004170"/>
    </source>
</evidence>
<protein>
    <submittedName>
        <fullName evidence="15">Allophycocyanin-B</fullName>
    </submittedName>
</protein>
<dbReference type="GO" id="GO:0031676">
    <property type="term" value="C:plasma membrane-derived thylakoid membrane"/>
    <property type="evidence" value="ECO:0007669"/>
    <property type="project" value="UniProtKB-SubCell"/>
</dbReference>
<dbReference type="InterPro" id="IPR009050">
    <property type="entry name" value="Globin-like_sf"/>
</dbReference>
<keyword evidence="6 14" id="KW-0605">Phycobilisome</keyword>
<evidence type="ECO:0000256" key="11">
    <source>
        <dbReference type="ARBA" id="ARBA00023307"/>
    </source>
</evidence>
<evidence type="ECO:0000256" key="8">
    <source>
        <dbReference type="ARBA" id="ARBA00022991"/>
    </source>
</evidence>
<dbReference type="AlphaFoldDB" id="A0AB37UQB6"/>
<keyword evidence="11 14" id="KW-0089">Bile pigment</keyword>
<comment type="caution">
    <text evidence="15">The sequence shown here is derived from an EMBL/GenBank/DDBJ whole genome shotgun (WGS) entry which is preliminary data.</text>
</comment>
<evidence type="ECO:0000256" key="13">
    <source>
        <dbReference type="PIRSR" id="PIRSR000081-2"/>
    </source>
</evidence>
<dbReference type="Gene3D" id="1.10.490.20">
    <property type="entry name" value="Phycocyanins"/>
    <property type="match status" value="1"/>
</dbReference>
<sequence length="175" mass="19955">MSIVKQMILNADEEVRYLTPGEIHALQNFYRSGTERIRLAKVLAQNEKKIVERATQKFWKICPRTPSNSGNARKTEAAMRDIGWYIRLVSYCLLAGNEKPLEEIGLIGMKELYNSVGIPLENVRQYMLCVKAEVSAMLTPEDAAEVIPYFDLILQVISSPGAPYFQNNGRTDWQR</sequence>
<evidence type="ECO:0000256" key="12">
    <source>
        <dbReference type="PIRSR" id="PIRSR000081-1"/>
    </source>
</evidence>
<keyword evidence="16" id="KW-1185">Reference proteome</keyword>
<gene>
    <name evidence="15" type="primary">apcD</name>
    <name evidence="15" type="ORF">DSM107010_11190</name>
</gene>
<reference evidence="15 16" key="1">
    <citation type="journal article" date="2019" name="Genome Biol. Evol.">
        <title>Day and night: Metabolic profiles and evolutionary relationships of six axenic non-marine cyanobacteria.</title>
        <authorList>
            <person name="Will S.E."/>
            <person name="Henke P."/>
            <person name="Boedeker C."/>
            <person name="Huang S."/>
            <person name="Brinkmann H."/>
            <person name="Rohde M."/>
            <person name="Jarek M."/>
            <person name="Friedl T."/>
            <person name="Seufert S."/>
            <person name="Schumacher M."/>
            <person name="Overmann J."/>
            <person name="Neumann-Schaal M."/>
            <person name="Petersen J."/>
        </authorList>
    </citation>
    <scope>NUCLEOTIDE SEQUENCE [LARGE SCALE GENOMIC DNA]</scope>
    <source>
        <strain evidence="15 16">SAG 39.79</strain>
    </source>
</reference>
<dbReference type="Pfam" id="PF00502">
    <property type="entry name" value="Phycobilisome"/>
    <property type="match status" value="1"/>
</dbReference>
<evidence type="ECO:0000256" key="4">
    <source>
        <dbReference type="ARBA" id="ARBA00022531"/>
    </source>
</evidence>
<dbReference type="CDD" id="cd12125">
    <property type="entry name" value="APC_alpha"/>
    <property type="match status" value="1"/>
</dbReference>
<keyword evidence="8 14" id="KW-0157">Chromophore</keyword>
<keyword evidence="10 14" id="KW-0472">Membrane</keyword>
<proteinExistence type="inferred from homology"/>
<dbReference type="SUPFAM" id="SSF46458">
    <property type="entry name" value="Globin-like"/>
    <property type="match status" value="1"/>
</dbReference>
<evidence type="ECO:0000256" key="6">
    <source>
        <dbReference type="ARBA" id="ARBA00022738"/>
    </source>
</evidence>
<dbReference type="RefSeq" id="WP_015153117.1">
    <property type="nucleotide sequence ID" value="NZ_JAVKZF010000002.1"/>
</dbReference>
<keyword evidence="9 14" id="KW-0793">Thylakoid</keyword>
<evidence type="ECO:0000256" key="7">
    <source>
        <dbReference type="ARBA" id="ARBA00022982"/>
    </source>
</evidence>
<accession>A0AB37UQB6</accession>
<keyword evidence="3 14" id="KW-0813">Transport</keyword>
<dbReference type="EMBL" id="RSCK01000006">
    <property type="protein sequence ID" value="RUT13496.1"/>
    <property type="molecule type" value="Genomic_DNA"/>
</dbReference>
<dbReference type="Proteomes" id="UP000282574">
    <property type="component" value="Unassembled WGS sequence"/>
</dbReference>
<evidence type="ECO:0000256" key="14">
    <source>
        <dbReference type="RuleBase" id="RU004438"/>
    </source>
</evidence>
<dbReference type="GO" id="GO:0030089">
    <property type="term" value="C:phycobilisome"/>
    <property type="evidence" value="ECO:0007669"/>
    <property type="project" value="UniProtKB-KW"/>
</dbReference>
<evidence type="ECO:0000313" key="16">
    <source>
        <dbReference type="Proteomes" id="UP000282574"/>
    </source>
</evidence>
<organism evidence="15 16">
    <name type="scientific">Chroococcidiopsis cubana SAG 39.79</name>
    <dbReference type="NCBI Taxonomy" id="388085"/>
    <lineage>
        <taxon>Bacteria</taxon>
        <taxon>Bacillati</taxon>
        <taxon>Cyanobacteriota</taxon>
        <taxon>Cyanophyceae</taxon>
        <taxon>Chroococcidiopsidales</taxon>
        <taxon>Chroococcidiopsidaceae</taxon>
        <taxon>Chroococcidiopsis</taxon>
    </lineage>
</organism>
<keyword evidence="7 14" id="KW-0249">Electron transport</keyword>
<dbReference type="PANTHER" id="PTHR34011">
    <property type="entry name" value="PHYCOBILISOME 32.1 KDA LINKER POLYPEPTIDE, PHYCOCYANIN-ASSOCIATED, ROD 2-RELATED"/>
    <property type="match status" value="1"/>
</dbReference>
<name>A0AB37UQB6_9CYAN</name>
<evidence type="ECO:0000256" key="3">
    <source>
        <dbReference type="ARBA" id="ARBA00022448"/>
    </source>
</evidence>
<comment type="similarity">
    <text evidence="2 14">Belongs to the phycobiliprotein family.</text>
</comment>
<dbReference type="PANTHER" id="PTHR34011:SF2">
    <property type="entry name" value="ALLOPHYCOCYANIN ALPHA CHAIN"/>
    <property type="match status" value="1"/>
</dbReference>
<evidence type="ECO:0000256" key="5">
    <source>
        <dbReference type="ARBA" id="ARBA00022549"/>
    </source>
</evidence>
<evidence type="ECO:0000256" key="10">
    <source>
        <dbReference type="ARBA" id="ARBA00023136"/>
    </source>
</evidence>
<dbReference type="InterPro" id="IPR012128">
    <property type="entry name" value="Phycobilisome_asu/bsu"/>
</dbReference>
<evidence type="ECO:0000256" key="9">
    <source>
        <dbReference type="ARBA" id="ARBA00023078"/>
    </source>
</evidence>
<comment type="subcellular location">
    <subcellularLocation>
        <location evidence="14">Cellular thylakoid membrane</location>
        <topology evidence="14">Peripheral membrane protein</topology>
        <orientation evidence="14">Cytoplasmic side</orientation>
    </subcellularLocation>
    <subcellularLocation>
        <location evidence="1">Membrane</location>
        <topology evidence="1">Peripheral membrane protein</topology>
    </subcellularLocation>
</comment>
<feature type="modified residue" description="N4-methylasparagine" evidence="13">
    <location>
        <position position="71"/>
    </location>
</feature>
<feature type="binding site" evidence="12">
    <location>
        <position position="71"/>
    </location>
    <ligand>
        <name>(2R,3E)-phycocyanobilin</name>
        <dbReference type="ChEBI" id="CHEBI:85275"/>
        <label>1</label>
    </ligand>
</feature>
<dbReference type="PIRSF" id="PIRSF000081">
    <property type="entry name" value="Phycocyanin"/>
    <property type="match status" value="1"/>
</dbReference>
<evidence type="ECO:0000313" key="15">
    <source>
        <dbReference type="EMBL" id="RUT13496.1"/>
    </source>
</evidence>